<evidence type="ECO:0000256" key="1">
    <source>
        <dbReference type="SAM" id="MobiDB-lite"/>
    </source>
</evidence>
<keyword evidence="3" id="KW-1185">Reference proteome</keyword>
<feature type="region of interest" description="Disordered" evidence="1">
    <location>
        <begin position="316"/>
        <end position="346"/>
    </location>
</feature>
<reference evidence="3" key="1">
    <citation type="submission" date="2024-06" db="EMBL/GenBank/DDBJ databases">
        <title>Multi-omics analyses provide insights into the biosynthesis of the anticancer antibiotic pleurotin in Hohenbuehelia grisea.</title>
        <authorList>
            <person name="Weaver J.A."/>
            <person name="Alberti F."/>
        </authorList>
    </citation>
    <scope>NUCLEOTIDE SEQUENCE [LARGE SCALE GENOMIC DNA]</scope>
    <source>
        <strain evidence="3">T-177</strain>
    </source>
</reference>
<comment type="caution">
    <text evidence="2">The sequence shown here is derived from an EMBL/GenBank/DDBJ whole genome shotgun (WGS) entry which is preliminary data.</text>
</comment>
<gene>
    <name evidence="2" type="ORF">HGRIS_010191</name>
</gene>
<feature type="compositionally biased region" description="Polar residues" evidence="1">
    <location>
        <begin position="337"/>
        <end position="346"/>
    </location>
</feature>
<dbReference type="Proteomes" id="UP001556367">
    <property type="component" value="Unassembled WGS sequence"/>
</dbReference>
<accession>A0ABR3J3J9</accession>
<sequence>MVEVAILDSKCHLGLYKPKEGVTNCIDAVIGALGIPNIVHLFIPGTVDSLYKLAVGGASDFLADILGKVGDTIHVYLDDYPTARFRSIRQVRDGPASVWISRELVYAVDKTPSASLSAALITAILHGLSHYITISLDRERRTFQPRTSWNLHISDCYVVDTGRENESQEEIKYEQGYRLEGMLWGGIWSLLYPPSHAKGVEYEDVCASALEVVVDISQSQFLAKEKSEAPSAETQSQGTLYLLDDDEIWAAIRALKDSDANRTLPLFAITYLERLADTSLAEYACYRATARAAVDHTRPSSLAGKTATLNEYAFSDELGQRNPSRTEEDDIPFYLNKDTTGQTHLL</sequence>
<proteinExistence type="predicted"/>
<protein>
    <submittedName>
        <fullName evidence="2">Uncharacterized protein</fullName>
    </submittedName>
</protein>
<name>A0ABR3J3J9_9AGAR</name>
<evidence type="ECO:0000313" key="2">
    <source>
        <dbReference type="EMBL" id="KAL0950199.1"/>
    </source>
</evidence>
<evidence type="ECO:0000313" key="3">
    <source>
        <dbReference type="Proteomes" id="UP001556367"/>
    </source>
</evidence>
<organism evidence="2 3">
    <name type="scientific">Hohenbuehelia grisea</name>
    <dbReference type="NCBI Taxonomy" id="104357"/>
    <lineage>
        <taxon>Eukaryota</taxon>
        <taxon>Fungi</taxon>
        <taxon>Dikarya</taxon>
        <taxon>Basidiomycota</taxon>
        <taxon>Agaricomycotina</taxon>
        <taxon>Agaricomycetes</taxon>
        <taxon>Agaricomycetidae</taxon>
        <taxon>Agaricales</taxon>
        <taxon>Pleurotineae</taxon>
        <taxon>Pleurotaceae</taxon>
        <taxon>Hohenbuehelia</taxon>
    </lineage>
</organism>
<dbReference type="EMBL" id="JASNQZ010000012">
    <property type="protein sequence ID" value="KAL0950199.1"/>
    <property type="molecule type" value="Genomic_DNA"/>
</dbReference>